<keyword evidence="1" id="KW-0614">Plasmid</keyword>
<organism evidence="1">
    <name type="scientific">Listeria monocytogenes</name>
    <dbReference type="NCBI Taxonomy" id="1639"/>
    <lineage>
        <taxon>Bacteria</taxon>
        <taxon>Bacillati</taxon>
        <taxon>Bacillota</taxon>
        <taxon>Bacilli</taxon>
        <taxon>Bacillales</taxon>
        <taxon>Listeriaceae</taxon>
        <taxon>Listeria</taxon>
    </lineage>
</organism>
<protein>
    <submittedName>
        <fullName evidence="1">Uncharacterized protein</fullName>
    </submittedName>
</protein>
<dbReference type="EMBL" id="KU513859">
    <property type="protein sequence ID" value="AMQ45793.1"/>
    <property type="molecule type" value="Genomic_DNA"/>
</dbReference>
<reference evidence="1" key="1">
    <citation type="submission" date="2016-01" db="EMBL/GenBank/DDBJ databases">
        <title>Whole Genome Sequence of Listeria monocytogenes Serovar 1/2a Strain IZSAM_Lm_15_17439_A144 responsible of a human outbreak in 2008.</title>
        <authorList>
            <person name="Orsini M."/>
            <person name="Ordinelli A."/>
            <person name="Cornacchia A."/>
            <person name="Acciari V."/>
            <person name="Centorame P."/>
            <person name="Torresi M."/>
            <person name="Pompei A."/>
            <person name="Camma C."/>
            <person name="Gattuso A."/>
            <person name="Gianfranceschi M."/>
            <person name="Pomilio F."/>
        </authorList>
    </citation>
    <scope>NUCLEOTIDE SEQUENCE</scope>
    <source>
        <strain evidence="1">IZSAM_Lm_15_17439_A144</strain>
        <plasmid evidence="1">pLmA144</plasmid>
    </source>
</reference>
<sequence length="48" mass="5667">MHFINLSAIFNLQIKKGIAFHKKCTSNTFFMKRYISSKYVTKRNPSLL</sequence>
<name>A0A142ECA5_LISMN</name>
<dbReference type="AlphaFoldDB" id="A0A142ECA5"/>
<geneLocation type="plasmid" evidence="1">
    <name>pLmA144</name>
</geneLocation>
<accession>A0A142ECA5</accession>
<evidence type="ECO:0000313" key="1">
    <source>
        <dbReference type="EMBL" id="AMQ45793.1"/>
    </source>
</evidence>
<proteinExistence type="predicted"/>
<gene>
    <name evidence="1" type="ORF">pA144_0048</name>
</gene>